<dbReference type="PANTHER" id="PTHR34407">
    <property type="entry name" value="EXPRESSED PROTEIN"/>
    <property type="match status" value="1"/>
</dbReference>
<dbReference type="AlphaFoldDB" id="K0S000"/>
<gene>
    <name evidence="1" type="ORF">THAOC_20344</name>
</gene>
<organism evidence="1 2">
    <name type="scientific">Thalassiosira oceanica</name>
    <name type="common">Marine diatom</name>
    <dbReference type="NCBI Taxonomy" id="159749"/>
    <lineage>
        <taxon>Eukaryota</taxon>
        <taxon>Sar</taxon>
        <taxon>Stramenopiles</taxon>
        <taxon>Ochrophyta</taxon>
        <taxon>Bacillariophyta</taxon>
        <taxon>Coscinodiscophyceae</taxon>
        <taxon>Thalassiosirophycidae</taxon>
        <taxon>Thalassiosirales</taxon>
        <taxon>Thalassiosiraceae</taxon>
        <taxon>Thalassiosira</taxon>
    </lineage>
</organism>
<protein>
    <submittedName>
        <fullName evidence="1">Uncharacterized protein</fullName>
    </submittedName>
</protein>
<dbReference type="EMBL" id="AGNL01022912">
    <property type="protein sequence ID" value="EJK59433.1"/>
    <property type="molecule type" value="Genomic_DNA"/>
</dbReference>
<dbReference type="OrthoDB" id="42242at2759"/>
<comment type="caution">
    <text evidence="1">The sequence shown here is derived from an EMBL/GenBank/DDBJ whole genome shotgun (WGS) entry which is preliminary data.</text>
</comment>
<evidence type="ECO:0000313" key="1">
    <source>
        <dbReference type="EMBL" id="EJK59433.1"/>
    </source>
</evidence>
<dbReference type="PANTHER" id="PTHR34407:SF1">
    <property type="entry name" value="SGNH HYDROLASE-TYPE ESTERASE DOMAIN-CONTAINING PROTEIN"/>
    <property type="match status" value="1"/>
</dbReference>
<dbReference type="eggNOG" id="ENOG502QYTU">
    <property type="taxonomic scope" value="Eukaryota"/>
</dbReference>
<keyword evidence="2" id="KW-1185">Reference proteome</keyword>
<dbReference type="Proteomes" id="UP000266841">
    <property type="component" value="Unassembled WGS sequence"/>
</dbReference>
<accession>K0S000</accession>
<sequence length="857" mass="92195">MRSKSHAAPRRSRRTPLVIAATASTVVLSFARLGLDSSSLVSFAAETGRSSGERGRLEISAAAGRRHPSADDLVCREIREFDDTDVESQAAAVEAACGCALSGLRGSGFSSFWDHPAIQSGIAEAAALSLFDCWNWDEAFTTRSTWGDRNTTIAAYTNRTDDLLAALPAARMRRVVRTRGRPAALRGVLELVLRRLSDPENNPPLKIAVFGGSVTEGFNCIKNDVGLPGWGNGAICAWPRKLERLLDSLLDRLLGGPLPASSAGNATRKVVSVTNFGSGGRDSSVAASIVEFDIIGSGVNTGDDPLSTYDVVISSFAANDGQAAPSDRERLYGSMQRFARLLSAQRPCDVLPLVVMVDDVPLETFRGSIRDGLRHAREMVEVSSRGGLLSVSYADLVREDAWLAGTRDGPVARGTVGELHPGAFFHTGLAWTVGHAILEGMLADGCDEAAGRKKLKNTTAFPPAWFVPPAIQGDTTEAQELLRYEQAAKEQAAACEGRGGNSSNAATSCTYKWLADRQSASSKEAVHEAVSKVATSVEGWEAIGFPVRKPRRTWQASRANATFVIQLDHIEGPINRLLILYIRSYGKLWEGSRLLVTVEGRAHVSADPNAWEKITQFDLSGVHDSKTSINYSHHSDLGALLVPGGGVRVTFQLVDGNIFQINGLALCQSNGITEGGYIDVLGINTYSGAAGCGEMLKSIGYNGFAVTEFGPAGHWEVAKTAWGAPIEPTSFDKAVSYRAAHTLVFERNDGKELCLGTFAFLWGWKQETTATWYGMYLPSMENLAQVDAMTKAWTGSWPENRCPHITALSSDARHATVNAEQILVAKVEVKEYNNDPVTYAWSLLAETTQHGGSGKTP</sequence>
<proteinExistence type="predicted"/>
<name>K0S000_THAOC</name>
<reference evidence="1 2" key="1">
    <citation type="journal article" date="2012" name="Genome Biol.">
        <title>Genome and low-iron response of an oceanic diatom adapted to chronic iron limitation.</title>
        <authorList>
            <person name="Lommer M."/>
            <person name="Specht M."/>
            <person name="Roy A.S."/>
            <person name="Kraemer L."/>
            <person name="Andreson R."/>
            <person name="Gutowska M.A."/>
            <person name="Wolf J."/>
            <person name="Bergner S.V."/>
            <person name="Schilhabel M.B."/>
            <person name="Klostermeier U.C."/>
            <person name="Beiko R.G."/>
            <person name="Rosenstiel P."/>
            <person name="Hippler M."/>
            <person name="Laroche J."/>
        </authorList>
    </citation>
    <scope>NUCLEOTIDE SEQUENCE [LARGE SCALE GENOMIC DNA]</scope>
    <source>
        <strain evidence="1 2">CCMP1005</strain>
    </source>
</reference>
<evidence type="ECO:0000313" key="2">
    <source>
        <dbReference type="Proteomes" id="UP000266841"/>
    </source>
</evidence>